<proteinExistence type="predicted"/>
<accession>A0A2R6CBQ8</accession>
<dbReference type="Proteomes" id="UP000242015">
    <property type="component" value="Unassembled WGS sequence"/>
</dbReference>
<organism evidence="2 3">
    <name type="scientific">Candidatus Marsarchaeota G2 archaeon BE_D</name>
    <dbReference type="NCBI Taxonomy" id="1978158"/>
    <lineage>
        <taxon>Archaea</taxon>
        <taxon>Candidatus Marsarchaeota</taxon>
        <taxon>Candidatus Marsarchaeota group 2</taxon>
    </lineage>
</organism>
<comment type="caution">
    <text evidence="2">The sequence shown here is derived from an EMBL/GenBank/DDBJ whole genome shotgun (WGS) entry which is preliminary data.</text>
</comment>
<dbReference type="EMBL" id="NEXF01000104">
    <property type="protein sequence ID" value="PSO08337.1"/>
    <property type="molecule type" value="Genomic_DNA"/>
</dbReference>
<evidence type="ECO:0000313" key="3">
    <source>
        <dbReference type="Proteomes" id="UP000242015"/>
    </source>
</evidence>
<name>A0A2R6CBQ8_9ARCH</name>
<feature type="compositionally biased region" description="Polar residues" evidence="1">
    <location>
        <begin position="49"/>
        <end position="62"/>
    </location>
</feature>
<dbReference type="AlphaFoldDB" id="A0A2R6CBQ8"/>
<evidence type="ECO:0000313" key="2">
    <source>
        <dbReference type="EMBL" id="PSO08337.1"/>
    </source>
</evidence>
<reference evidence="2 3" key="1">
    <citation type="submission" date="2017-04" db="EMBL/GenBank/DDBJ databases">
        <title>Novel microbial lineages endemic to geothermal iron-oxide mats fill important gaps in the evolutionary history of Archaea.</title>
        <authorList>
            <person name="Jay Z.J."/>
            <person name="Beam J.P."/>
            <person name="Dlakic M."/>
            <person name="Rusch D.B."/>
            <person name="Kozubal M.A."/>
            <person name="Inskeep W.P."/>
        </authorList>
    </citation>
    <scope>NUCLEOTIDE SEQUENCE [LARGE SCALE GENOMIC DNA]</scope>
    <source>
        <strain evidence="2">BE_D</strain>
    </source>
</reference>
<sequence length="76" mass="8551">MLGLESWKSPITKWGWFSEPPGCPPNERCKSETMVGTMSHHGKEPSPFSGCQGSRCHNNKPTNPRRAISKSHYHKT</sequence>
<feature type="region of interest" description="Disordered" evidence="1">
    <location>
        <begin position="34"/>
        <end position="76"/>
    </location>
</feature>
<gene>
    <name evidence="2" type="ORF">B9Q04_06120</name>
</gene>
<protein>
    <submittedName>
        <fullName evidence="2">Uncharacterized protein</fullName>
    </submittedName>
</protein>
<feature type="compositionally biased region" description="Basic residues" evidence="1">
    <location>
        <begin position="67"/>
        <end position="76"/>
    </location>
</feature>
<evidence type="ECO:0000256" key="1">
    <source>
        <dbReference type="SAM" id="MobiDB-lite"/>
    </source>
</evidence>